<comment type="caution">
    <text evidence="4">The sequence shown here is derived from an EMBL/GenBank/DDBJ whole genome shotgun (WGS) entry which is preliminary data.</text>
</comment>
<name>A0A1E2VBN3_9GAMM</name>
<gene>
    <name evidence="4" type="ORF">BFW38_13290</name>
</gene>
<evidence type="ECO:0000256" key="1">
    <source>
        <dbReference type="ARBA" id="ARBA00022503"/>
    </source>
</evidence>
<sequence>MWSVRLADYTDLPDIERLAFSGDPPLTNLPAHRDRLQEMIALTRASVRREVAQPGDETYVFVLENTRTREVCGTASIRALSGGRSAYYTYRQETLIHASHQMDVRQEVQTLSFSHELSEATQLCALHVDERARGSSGERLLRRARLMFIAQFRERFADRLFVAYPGYLNASGEPPFWNGVGRHFIDLDFAEVNRLVGMVGKSFIAEVMPPYPLYLNLLSPEACAAIGRVHGGFMSPCDELRAEGMQPGRHIDVFDGGPILEANIDQMQTPSRCSWHPIRIREEQWLPDAAPALVANQGLAGFRCVLARSALSATGQLQLSLPQAECLGVGEGRAVLMAPLELPQLDEDMM</sequence>
<organism evidence="4 5">
    <name type="scientific">Terasakiispira papahanaumokuakeensis</name>
    <dbReference type="NCBI Taxonomy" id="197479"/>
    <lineage>
        <taxon>Bacteria</taxon>
        <taxon>Pseudomonadati</taxon>
        <taxon>Pseudomonadota</taxon>
        <taxon>Gammaproteobacteria</taxon>
        <taxon>Oceanospirillales</taxon>
        <taxon>Terasakiispira</taxon>
    </lineage>
</organism>
<evidence type="ECO:0000256" key="3">
    <source>
        <dbReference type="ARBA" id="ARBA00023315"/>
    </source>
</evidence>
<dbReference type="Gene3D" id="2.40.40.20">
    <property type="match status" value="1"/>
</dbReference>
<reference evidence="4 5" key="1">
    <citation type="submission" date="2016-08" db="EMBL/GenBank/DDBJ databases">
        <authorList>
            <person name="Seilhamer J.J."/>
        </authorList>
    </citation>
    <scope>NUCLEOTIDE SEQUENCE [LARGE SCALE GENOMIC DNA]</scope>
    <source>
        <strain evidence="4 5">PH27A</strain>
    </source>
</reference>
<dbReference type="SUPFAM" id="SSF55729">
    <property type="entry name" value="Acyl-CoA N-acyltransferases (Nat)"/>
    <property type="match status" value="1"/>
</dbReference>
<dbReference type="PANTHER" id="PTHR30420:SF1">
    <property type="entry name" value="ARGININE N-SUCCINYLTRANSFERASE"/>
    <property type="match status" value="1"/>
</dbReference>
<dbReference type="InterPro" id="IPR007041">
    <property type="entry name" value="Arg_succinylTrfase_AstA/AruG"/>
</dbReference>
<dbReference type="PANTHER" id="PTHR30420">
    <property type="entry name" value="N-SUCCINYLARGININE DIHYDROLASE"/>
    <property type="match status" value="1"/>
</dbReference>
<evidence type="ECO:0000313" key="5">
    <source>
        <dbReference type="Proteomes" id="UP000094291"/>
    </source>
</evidence>
<dbReference type="RefSeq" id="WP_068999344.1">
    <property type="nucleotide sequence ID" value="NZ_MDTQ01000001.1"/>
</dbReference>
<dbReference type="STRING" id="197479.BFW38_13290"/>
<dbReference type="Proteomes" id="UP000094291">
    <property type="component" value="Unassembled WGS sequence"/>
</dbReference>
<evidence type="ECO:0000313" key="4">
    <source>
        <dbReference type="EMBL" id="ODC04363.1"/>
    </source>
</evidence>
<dbReference type="GO" id="GO:0008791">
    <property type="term" value="F:arginine N-succinyltransferase activity"/>
    <property type="evidence" value="ECO:0007669"/>
    <property type="project" value="InterPro"/>
</dbReference>
<dbReference type="Pfam" id="PF04958">
    <property type="entry name" value="AstA"/>
    <property type="match status" value="1"/>
</dbReference>
<evidence type="ECO:0000256" key="2">
    <source>
        <dbReference type="ARBA" id="ARBA00022679"/>
    </source>
</evidence>
<protein>
    <submittedName>
        <fullName evidence="4">Arginine N-succinyltransferase</fullName>
    </submittedName>
</protein>
<dbReference type="OrthoDB" id="21121at2"/>
<proteinExistence type="predicted"/>
<dbReference type="GO" id="GO:0006527">
    <property type="term" value="P:L-arginine catabolic process"/>
    <property type="evidence" value="ECO:0007669"/>
    <property type="project" value="InterPro"/>
</dbReference>
<keyword evidence="3" id="KW-0012">Acyltransferase</keyword>
<dbReference type="NCBIfam" id="TIGR03243">
    <property type="entry name" value="arg_catab_AOST"/>
    <property type="match status" value="1"/>
</dbReference>
<keyword evidence="1" id="KW-0056">Arginine metabolism</keyword>
<keyword evidence="2 4" id="KW-0808">Transferase</keyword>
<dbReference type="EMBL" id="MDTQ01000001">
    <property type="protein sequence ID" value="ODC04363.1"/>
    <property type="molecule type" value="Genomic_DNA"/>
</dbReference>
<dbReference type="InterPro" id="IPR016181">
    <property type="entry name" value="Acyl_CoA_acyltransferase"/>
</dbReference>
<keyword evidence="5" id="KW-1185">Reference proteome</keyword>
<accession>A0A1E2VBN3</accession>
<dbReference type="AlphaFoldDB" id="A0A1E2VBN3"/>